<dbReference type="AlphaFoldDB" id="A0A6G9Z3C4"/>
<evidence type="ECO:0000313" key="2">
    <source>
        <dbReference type="EMBL" id="QIS19964.1"/>
    </source>
</evidence>
<evidence type="ECO:0000313" key="3">
    <source>
        <dbReference type="Proteomes" id="UP000500953"/>
    </source>
</evidence>
<feature type="domain" description="SnoaL-like" evidence="1">
    <location>
        <begin position="16"/>
        <end position="132"/>
    </location>
</feature>
<dbReference type="SUPFAM" id="SSF54427">
    <property type="entry name" value="NTF2-like"/>
    <property type="match status" value="1"/>
</dbReference>
<dbReference type="EMBL" id="CP046173">
    <property type="protein sequence ID" value="QIS19964.1"/>
    <property type="molecule type" value="Genomic_DNA"/>
</dbReference>
<protein>
    <submittedName>
        <fullName evidence="2">SgcJ/EcaC family oxidoreductase</fullName>
    </submittedName>
</protein>
<dbReference type="Proteomes" id="UP000500953">
    <property type="component" value="Chromosome"/>
</dbReference>
<dbReference type="CDD" id="cd00531">
    <property type="entry name" value="NTF2_like"/>
    <property type="match status" value="1"/>
</dbReference>
<accession>A0A6G9Z3C4</accession>
<gene>
    <name evidence="2" type="ORF">F6W96_18355</name>
</gene>
<dbReference type="Gene3D" id="3.10.450.50">
    <property type="match status" value="1"/>
</dbReference>
<dbReference type="InterPro" id="IPR011944">
    <property type="entry name" value="Steroid_delta5-4_isomerase"/>
</dbReference>
<dbReference type="InterPro" id="IPR032710">
    <property type="entry name" value="NTF2-like_dom_sf"/>
</dbReference>
<dbReference type="Pfam" id="PF13474">
    <property type="entry name" value="SnoaL_3"/>
    <property type="match status" value="1"/>
</dbReference>
<dbReference type="InterPro" id="IPR037401">
    <property type="entry name" value="SnoaL-like"/>
</dbReference>
<proteinExistence type="predicted"/>
<dbReference type="RefSeq" id="WP_167487323.1">
    <property type="nucleotide sequence ID" value="NZ_CP046173.1"/>
</dbReference>
<evidence type="ECO:0000259" key="1">
    <source>
        <dbReference type="Pfam" id="PF13474"/>
    </source>
</evidence>
<reference evidence="2 3" key="1">
    <citation type="journal article" date="2019" name="ACS Chem. Biol.">
        <title>Identification and Mobilization of a Cryptic Antibiotic Biosynthesis Gene Locus from a Human-Pathogenic Nocardia Isolate.</title>
        <authorList>
            <person name="Herisse M."/>
            <person name="Ishida K."/>
            <person name="Porter J.L."/>
            <person name="Howden B."/>
            <person name="Hertweck C."/>
            <person name="Stinear T.P."/>
            <person name="Pidot S.J."/>
        </authorList>
    </citation>
    <scope>NUCLEOTIDE SEQUENCE [LARGE SCALE GENOMIC DNA]</scope>
    <source>
        <strain evidence="2 3">AUSMDU00012715</strain>
    </source>
</reference>
<organism evidence="2 3">
    <name type="scientific">Nocardia terpenica</name>
    <dbReference type="NCBI Taxonomy" id="455432"/>
    <lineage>
        <taxon>Bacteria</taxon>
        <taxon>Bacillati</taxon>
        <taxon>Actinomycetota</taxon>
        <taxon>Actinomycetes</taxon>
        <taxon>Mycobacteriales</taxon>
        <taxon>Nocardiaceae</taxon>
        <taxon>Nocardia</taxon>
    </lineage>
</organism>
<dbReference type="NCBIfam" id="TIGR02246">
    <property type="entry name" value="SgcJ/EcaC family oxidoreductase"/>
    <property type="match status" value="1"/>
</dbReference>
<sequence length="137" mass="14935">MTSSTRSSALSAEEAVRDVLDRAMTAWANNDPDGFTACYADEVSVVLTGGAYHRTKSQVHDYMASGFAGPMKGSKGIDRPESIRILGDDAAIVISLSGFQLPDESTVPEGRLRRATWVLVKQRGEWKITSYHNCPLN</sequence>
<name>A0A6G9Z3C4_9NOCA</name>